<evidence type="ECO:0000313" key="2">
    <source>
        <dbReference type="Proteomes" id="UP000001422"/>
    </source>
</evidence>
<proteinExistence type="predicted"/>
<dbReference type="KEGG" id="syw:SYNW1042"/>
<accession>Q7U7E3</accession>
<evidence type="ECO:0000313" key="1">
    <source>
        <dbReference type="EMBL" id="CAE07557.1"/>
    </source>
</evidence>
<dbReference type="AlphaFoldDB" id="Q7U7E3"/>
<gene>
    <name evidence="1" type="ordered locus">SYNW1042</name>
</gene>
<keyword evidence="2" id="KW-1185">Reference proteome</keyword>
<dbReference type="EMBL" id="BX569691">
    <property type="protein sequence ID" value="CAE07557.1"/>
    <property type="molecule type" value="Genomic_DNA"/>
</dbReference>
<protein>
    <submittedName>
        <fullName evidence="1">Uncharacterized protein</fullName>
    </submittedName>
</protein>
<organism evidence="1 2">
    <name type="scientific">Parasynechococcus marenigrum (strain WH8102)</name>
    <dbReference type="NCBI Taxonomy" id="84588"/>
    <lineage>
        <taxon>Bacteria</taxon>
        <taxon>Bacillati</taxon>
        <taxon>Cyanobacteriota</taxon>
        <taxon>Cyanophyceae</taxon>
        <taxon>Synechococcales</taxon>
        <taxon>Prochlorococcaceae</taxon>
        <taxon>Parasynechococcus</taxon>
        <taxon>Parasynechococcus marenigrum</taxon>
    </lineage>
</organism>
<dbReference type="RefSeq" id="WP_011127907.1">
    <property type="nucleotide sequence ID" value="NC_005070.1"/>
</dbReference>
<dbReference type="STRING" id="84588.SYNW1042"/>
<dbReference type="HOGENOM" id="CLU_2940234_0_0_3"/>
<name>Q7U7E3_PARMW</name>
<dbReference type="Proteomes" id="UP000001422">
    <property type="component" value="Chromosome"/>
</dbReference>
<sequence length="60" mass="6466">MGKEKAITLIISALAVLVGQQISAGTMETPTEQPQAKARFPQTALQAERHRLTYAPAAFL</sequence>
<reference evidence="1 2" key="1">
    <citation type="journal article" date="2003" name="Nature">
        <title>The genome of a motile marine Synechococcus.</title>
        <authorList>
            <person name="Palenik B."/>
            <person name="Brahamsha B."/>
            <person name="Larimer F."/>
            <person name="Land M."/>
            <person name="Hauser L."/>
            <person name="Chain P."/>
            <person name="Lamerdin J."/>
            <person name="Regala W."/>
            <person name="Allen E.A."/>
            <person name="McCarren J."/>
            <person name="Paulsen I."/>
            <person name="Dufresne A."/>
            <person name="Partensky F."/>
            <person name="Webb E."/>
            <person name="Waterbury J."/>
        </authorList>
    </citation>
    <scope>NUCLEOTIDE SEQUENCE [LARGE SCALE GENOMIC DNA]</scope>
    <source>
        <strain evidence="1 2">WH8102</strain>
    </source>
</reference>